<evidence type="ECO:0000259" key="2">
    <source>
        <dbReference type="Pfam" id="PF14856"/>
    </source>
</evidence>
<reference evidence="3" key="1">
    <citation type="journal article" date="2023" name="Mol. Phylogenet. Evol.">
        <title>Genome-scale phylogeny and comparative genomics of the fungal order Sordariales.</title>
        <authorList>
            <person name="Hensen N."/>
            <person name="Bonometti L."/>
            <person name="Westerberg I."/>
            <person name="Brannstrom I.O."/>
            <person name="Guillou S."/>
            <person name="Cros-Aarteil S."/>
            <person name="Calhoun S."/>
            <person name="Haridas S."/>
            <person name="Kuo A."/>
            <person name="Mondo S."/>
            <person name="Pangilinan J."/>
            <person name="Riley R."/>
            <person name="LaButti K."/>
            <person name="Andreopoulos B."/>
            <person name="Lipzen A."/>
            <person name="Chen C."/>
            <person name="Yan M."/>
            <person name="Daum C."/>
            <person name="Ng V."/>
            <person name="Clum A."/>
            <person name="Steindorff A."/>
            <person name="Ohm R.A."/>
            <person name="Martin F."/>
            <person name="Silar P."/>
            <person name="Natvig D.O."/>
            <person name="Lalanne C."/>
            <person name="Gautier V."/>
            <person name="Ament-Velasquez S.L."/>
            <person name="Kruys A."/>
            <person name="Hutchinson M.I."/>
            <person name="Powell A.J."/>
            <person name="Barry K."/>
            <person name="Miller A.N."/>
            <person name="Grigoriev I.V."/>
            <person name="Debuchy R."/>
            <person name="Gladieux P."/>
            <person name="Hiltunen Thoren M."/>
            <person name="Johannesson H."/>
        </authorList>
    </citation>
    <scope>NUCLEOTIDE SEQUENCE</scope>
    <source>
        <strain evidence="3">CBS 315.58</strain>
    </source>
</reference>
<accession>A0AAN7AWE5</accession>
<feature type="signal peptide" evidence="1">
    <location>
        <begin position="1"/>
        <end position="19"/>
    </location>
</feature>
<dbReference type="InterPro" id="IPR029226">
    <property type="entry name" value="Ecp2-like"/>
</dbReference>
<keyword evidence="4" id="KW-1185">Reference proteome</keyword>
<keyword evidence="1" id="KW-0732">Signal</keyword>
<dbReference type="AlphaFoldDB" id="A0AAN7AWE5"/>
<reference evidence="3" key="2">
    <citation type="submission" date="2023-05" db="EMBL/GenBank/DDBJ databases">
        <authorList>
            <consortium name="Lawrence Berkeley National Laboratory"/>
            <person name="Steindorff A."/>
            <person name="Hensen N."/>
            <person name="Bonometti L."/>
            <person name="Westerberg I."/>
            <person name="Brannstrom I.O."/>
            <person name="Guillou S."/>
            <person name="Cros-Aarteil S."/>
            <person name="Calhoun S."/>
            <person name="Haridas S."/>
            <person name="Kuo A."/>
            <person name="Mondo S."/>
            <person name="Pangilinan J."/>
            <person name="Riley R."/>
            <person name="Labutti K."/>
            <person name="Andreopoulos B."/>
            <person name="Lipzen A."/>
            <person name="Chen C."/>
            <person name="Yanf M."/>
            <person name="Daum C."/>
            <person name="Ng V."/>
            <person name="Clum A."/>
            <person name="Ohm R."/>
            <person name="Martin F."/>
            <person name="Silar P."/>
            <person name="Natvig D."/>
            <person name="Lalanne C."/>
            <person name="Gautier V."/>
            <person name="Ament-Velasquez S.L."/>
            <person name="Kruys A."/>
            <person name="Hutchinson M.I."/>
            <person name="Powell A.J."/>
            <person name="Barry K."/>
            <person name="Miller A.N."/>
            <person name="Grigoriev I.V."/>
            <person name="Debuchy R."/>
            <person name="Gladieux P."/>
            <person name="Thoren M.H."/>
            <person name="Johannesson H."/>
        </authorList>
    </citation>
    <scope>NUCLEOTIDE SEQUENCE</scope>
    <source>
        <strain evidence="3">CBS 315.58</strain>
    </source>
</reference>
<dbReference type="EMBL" id="MU863908">
    <property type="protein sequence ID" value="KAK4201384.1"/>
    <property type="molecule type" value="Genomic_DNA"/>
</dbReference>
<dbReference type="Pfam" id="PF14856">
    <property type="entry name" value="Hce2"/>
    <property type="match status" value="1"/>
</dbReference>
<dbReference type="Proteomes" id="UP001303160">
    <property type="component" value="Unassembled WGS sequence"/>
</dbReference>
<name>A0AAN7AWE5_9PEZI</name>
<evidence type="ECO:0000313" key="3">
    <source>
        <dbReference type="EMBL" id="KAK4201384.1"/>
    </source>
</evidence>
<evidence type="ECO:0000256" key="1">
    <source>
        <dbReference type="SAM" id="SignalP"/>
    </source>
</evidence>
<proteinExistence type="predicted"/>
<feature type="chain" id="PRO_5042978540" evidence="1">
    <location>
        <begin position="20"/>
        <end position="169"/>
    </location>
</feature>
<organism evidence="3 4">
    <name type="scientific">Triangularia verruculosa</name>
    <dbReference type="NCBI Taxonomy" id="2587418"/>
    <lineage>
        <taxon>Eukaryota</taxon>
        <taxon>Fungi</taxon>
        <taxon>Dikarya</taxon>
        <taxon>Ascomycota</taxon>
        <taxon>Pezizomycotina</taxon>
        <taxon>Sordariomycetes</taxon>
        <taxon>Sordariomycetidae</taxon>
        <taxon>Sordariales</taxon>
        <taxon>Podosporaceae</taxon>
        <taxon>Triangularia</taxon>
    </lineage>
</organism>
<protein>
    <submittedName>
        <fullName evidence="3">Necrosis-inducing factor-domain-containing protein</fullName>
    </submittedName>
</protein>
<evidence type="ECO:0000313" key="4">
    <source>
        <dbReference type="Proteomes" id="UP001303160"/>
    </source>
</evidence>
<gene>
    <name evidence="3" type="ORF">QBC40DRAFT_324603</name>
</gene>
<comment type="caution">
    <text evidence="3">The sequence shown here is derived from an EMBL/GenBank/DDBJ whole genome shotgun (WGS) entry which is preliminary data.</text>
</comment>
<feature type="domain" description="Ecp2 effector protein-like" evidence="2">
    <location>
        <begin position="62"/>
        <end position="158"/>
    </location>
</feature>
<sequence length="169" mass="18693">MQLNTVITTLVTFTAISTAAPSPLRLHAATNNTIPQLTNPRASNPNHVTTIPTDLHKRANLCSQPSFEDRGSEVSPLISDCMQMHDNFVRTGEWTYSSSELHRTIGSYGSCRFGIESISARGRLTQIGTEDVRTLIRESVSRFGRHDGRVGARGLLRCHGDVELQWGIF</sequence>